<feature type="domain" description="YARHG" evidence="2">
    <location>
        <begin position="7"/>
        <end position="80"/>
    </location>
</feature>
<organism evidence="3 4">
    <name type="scientific">Devosia nanyangense</name>
    <dbReference type="NCBI Taxonomy" id="1228055"/>
    <lineage>
        <taxon>Bacteria</taxon>
        <taxon>Pseudomonadati</taxon>
        <taxon>Pseudomonadota</taxon>
        <taxon>Alphaproteobacteria</taxon>
        <taxon>Hyphomicrobiales</taxon>
        <taxon>Devosiaceae</taxon>
        <taxon>Devosia</taxon>
    </lineage>
</organism>
<protein>
    <submittedName>
        <fullName evidence="3">YARHG domain-containing protein</fullName>
    </submittedName>
</protein>
<evidence type="ECO:0000256" key="1">
    <source>
        <dbReference type="SAM" id="SignalP"/>
    </source>
</evidence>
<reference evidence="3" key="1">
    <citation type="submission" date="2020-07" db="EMBL/GenBank/DDBJ databases">
        <title>Huge and variable diversity of episymbiotic CPR bacteria and DPANN archaea in groundwater ecosystems.</title>
        <authorList>
            <person name="He C.Y."/>
            <person name="Keren R."/>
            <person name="Whittaker M."/>
            <person name="Farag I.F."/>
            <person name="Doudna J."/>
            <person name="Cate J.H.D."/>
            <person name="Banfield J.F."/>
        </authorList>
    </citation>
    <scope>NUCLEOTIDE SEQUENCE</scope>
    <source>
        <strain evidence="3">NC_groundwater_1586_Pr3_B-0.1um_66_15</strain>
    </source>
</reference>
<dbReference type="Pfam" id="PF13308">
    <property type="entry name" value="YARHG"/>
    <property type="match status" value="1"/>
</dbReference>
<evidence type="ECO:0000313" key="3">
    <source>
        <dbReference type="EMBL" id="MBI4922066.1"/>
    </source>
</evidence>
<dbReference type="Proteomes" id="UP000782610">
    <property type="component" value="Unassembled WGS sequence"/>
</dbReference>
<dbReference type="EMBL" id="JACRAF010000027">
    <property type="protein sequence ID" value="MBI4922066.1"/>
    <property type="molecule type" value="Genomic_DNA"/>
</dbReference>
<evidence type="ECO:0000259" key="2">
    <source>
        <dbReference type="SMART" id="SM01324"/>
    </source>
</evidence>
<feature type="chain" id="PRO_5037481177" evidence="1">
    <location>
        <begin position="24"/>
        <end position="88"/>
    </location>
</feature>
<feature type="signal peptide" evidence="1">
    <location>
        <begin position="1"/>
        <end position="23"/>
    </location>
</feature>
<accession>A0A933L1Y2</accession>
<dbReference type="InterPro" id="IPR025582">
    <property type="entry name" value="YARHG_dom"/>
</dbReference>
<dbReference type="AlphaFoldDB" id="A0A933L1Y2"/>
<proteinExistence type="predicted"/>
<dbReference type="SMART" id="SM01324">
    <property type="entry name" value="YARHG"/>
    <property type="match status" value="1"/>
</dbReference>
<keyword evidence="1" id="KW-0732">Signal</keyword>
<evidence type="ECO:0000313" key="4">
    <source>
        <dbReference type="Proteomes" id="UP000782610"/>
    </source>
</evidence>
<gene>
    <name evidence="3" type="ORF">HY834_09975</name>
</gene>
<dbReference type="PROSITE" id="PS51257">
    <property type="entry name" value="PROKAR_LIPOPROTEIN"/>
    <property type="match status" value="1"/>
</dbReference>
<comment type="caution">
    <text evidence="3">The sequence shown here is derived from an EMBL/GenBank/DDBJ whole genome shotgun (WGS) entry which is preliminary data.</text>
</comment>
<name>A0A933L1Y2_9HYPH</name>
<sequence>MKLTRVALIALGLVAALPGTAMAASCFDLWYERNAIYDDNGYCFRTDLALEYFDNDDCWTRHPIFSRAEQRAIDAIVYEEKRRGCHVN</sequence>